<keyword evidence="1" id="KW-0732">Signal</keyword>
<keyword evidence="3" id="KW-1185">Reference proteome</keyword>
<dbReference type="OrthoDB" id="7879728at2759"/>
<dbReference type="AlphaFoldDB" id="B4G5Z9"/>
<accession>B4G5Z9</accession>
<evidence type="ECO:0000256" key="1">
    <source>
        <dbReference type="SAM" id="SignalP"/>
    </source>
</evidence>
<dbReference type="HOGENOM" id="CLU_2040505_0_0_1"/>
<sequence>MLMSNPLSIARLGFYLGILALVSGACRPDGALAVQVHIPVECLPLPPGKGASVDAKLPSISSVPGQQMNPLNAEDITVFTNMFLSLFRGIGDWRNQVAAETVQSVWQSPPIVGLSHRLFAA</sequence>
<dbReference type="Proteomes" id="UP000008744">
    <property type="component" value="Unassembled WGS sequence"/>
</dbReference>
<reference evidence="2 3" key="1">
    <citation type="journal article" date="2007" name="Nature">
        <title>Evolution of genes and genomes on the Drosophila phylogeny.</title>
        <authorList>
            <consortium name="Drosophila 12 Genomes Consortium"/>
            <person name="Clark A.G."/>
            <person name="Eisen M.B."/>
            <person name="Smith D.R."/>
            <person name="Bergman C.M."/>
            <person name="Oliver B."/>
            <person name="Markow T.A."/>
            <person name="Kaufman T.C."/>
            <person name="Kellis M."/>
            <person name="Gelbart W."/>
            <person name="Iyer V.N."/>
            <person name="Pollard D.A."/>
            <person name="Sackton T.B."/>
            <person name="Larracuente A.M."/>
            <person name="Singh N.D."/>
            <person name="Abad J.P."/>
            <person name="Abt D.N."/>
            <person name="Adryan B."/>
            <person name="Aguade M."/>
            <person name="Akashi H."/>
            <person name="Anderson W.W."/>
            <person name="Aquadro C.F."/>
            <person name="Ardell D.H."/>
            <person name="Arguello R."/>
            <person name="Artieri C.G."/>
            <person name="Barbash D.A."/>
            <person name="Barker D."/>
            <person name="Barsanti P."/>
            <person name="Batterham P."/>
            <person name="Batzoglou S."/>
            <person name="Begun D."/>
            <person name="Bhutkar A."/>
            <person name="Blanco E."/>
            <person name="Bosak S.A."/>
            <person name="Bradley R.K."/>
            <person name="Brand A.D."/>
            <person name="Brent M.R."/>
            <person name="Brooks A.N."/>
            <person name="Brown R.H."/>
            <person name="Butlin R.K."/>
            <person name="Caggese C."/>
            <person name="Calvi B.R."/>
            <person name="Bernardo de Carvalho A."/>
            <person name="Caspi A."/>
            <person name="Castrezana S."/>
            <person name="Celniker S.E."/>
            <person name="Chang J.L."/>
            <person name="Chapple C."/>
            <person name="Chatterji S."/>
            <person name="Chinwalla A."/>
            <person name="Civetta A."/>
            <person name="Clifton S.W."/>
            <person name="Comeron J.M."/>
            <person name="Costello J.C."/>
            <person name="Coyne J.A."/>
            <person name="Daub J."/>
            <person name="David R.G."/>
            <person name="Delcher A.L."/>
            <person name="Delehaunty K."/>
            <person name="Do C.B."/>
            <person name="Ebling H."/>
            <person name="Edwards K."/>
            <person name="Eickbush T."/>
            <person name="Evans J.D."/>
            <person name="Filipski A."/>
            <person name="Findeiss S."/>
            <person name="Freyhult E."/>
            <person name="Fulton L."/>
            <person name="Fulton R."/>
            <person name="Garcia A.C."/>
            <person name="Gardiner A."/>
            <person name="Garfield D.A."/>
            <person name="Garvin B.E."/>
            <person name="Gibson G."/>
            <person name="Gilbert D."/>
            <person name="Gnerre S."/>
            <person name="Godfrey J."/>
            <person name="Good R."/>
            <person name="Gotea V."/>
            <person name="Gravely B."/>
            <person name="Greenberg A.J."/>
            <person name="Griffiths-Jones S."/>
            <person name="Gross S."/>
            <person name="Guigo R."/>
            <person name="Gustafson E.A."/>
            <person name="Haerty W."/>
            <person name="Hahn M.W."/>
            <person name="Halligan D.L."/>
            <person name="Halpern A.L."/>
            <person name="Halter G.M."/>
            <person name="Han M.V."/>
            <person name="Heger A."/>
            <person name="Hillier L."/>
            <person name="Hinrichs A.S."/>
            <person name="Holmes I."/>
            <person name="Hoskins R.A."/>
            <person name="Hubisz M.J."/>
            <person name="Hultmark D."/>
            <person name="Huntley M.A."/>
            <person name="Jaffe D.B."/>
            <person name="Jagadeeshan S."/>
            <person name="Jeck W.R."/>
            <person name="Johnson J."/>
            <person name="Jones C.D."/>
            <person name="Jordan W.C."/>
            <person name="Karpen G.H."/>
            <person name="Kataoka E."/>
            <person name="Keightley P.D."/>
            <person name="Kheradpour P."/>
            <person name="Kirkness E.F."/>
            <person name="Koerich L.B."/>
            <person name="Kristiansen K."/>
            <person name="Kudrna D."/>
            <person name="Kulathinal R.J."/>
            <person name="Kumar S."/>
            <person name="Kwok R."/>
            <person name="Lander E."/>
            <person name="Langley C.H."/>
            <person name="Lapoint R."/>
            <person name="Lazzaro B.P."/>
            <person name="Lee S.J."/>
            <person name="Levesque L."/>
            <person name="Li R."/>
            <person name="Lin C.F."/>
            <person name="Lin M.F."/>
            <person name="Lindblad-Toh K."/>
            <person name="Llopart A."/>
            <person name="Long M."/>
            <person name="Low L."/>
            <person name="Lozovsky E."/>
            <person name="Lu J."/>
            <person name="Luo M."/>
            <person name="Machado C.A."/>
            <person name="Makalowski W."/>
            <person name="Marzo M."/>
            <person name="Matsuda M."/>
            <person name="Matzkin L."/>
            <person name="McAllister B."/>
            <person name="McBride C.S."/>
            <person name="McKernan B."/>
            <person name="McKernan K."/>
            <person name="Mendez-Lago M."/>
            <person name="Minx P."/>
            <person name="Mollenhauer M.U."/>
            <person name="Montooth K."/>
            <person name="Mount S.M."/>
            <person name="Mu X."/>
            <person name="Myers E."/>
            <person name="Negre B."/>
            <person name="Newfeld S."/>
            <person name="Nielsen R."/>
            <person name="Noor M.A."/>
            <person name="O'Grady P."/>
            <person name="Pachter L."/>
            <person name="Papaceit M."/>
            <person name="Parisi M.J."/>
            <person name="Parisi M."/>
            <person name="Parts L."/>
            <person name="Pedersen J.S."/>
            <person name="Pesole G."/>
            <person name="Phillippy A.M."/>
            <person name="Ponting C.P."/>
            <person name="Pop M."/>
            <person name="Porcelli D."/>
            <person name="Powell J.R."/>
            <person name="Prohaska S."/>
            <person name="Pruitt K."/>
            <person name="Puig M."/>
            <person name="Quesneville H."/>
            <person name="Ram K.R."/>
            <person name="Rand D."/>
            <person name="Rasmussen M.D."/>
            <person name="Reed L.K."/>
            <person name="Reenan R."/>
            <person name="Reily A."/>
            <person name="Remington K.A."/>
            <person name="Rieger T.T."/>
            <person name="Ritchie M.G."/>
            <person name="Robin C."/>
            <person name="Rogers Y.H."/>
            <person name="Rohde C."/>
            <person name="Rozas J."/>
            <person name="Rubenfield M.J."/>
            <person name="Ruiz A."/>
            <person name="Russo S."/>
            <person name="Salzberg S.L."/>
            <person name="Sanchez-Gracia A."/>
            <person name="Saranga D.J."/>
            <person name="Sato H."/>
            <person name="Schaeffer S.W."/>
            <person name="Schatz M.C."/>
            <person name="Schlenke T."/>
            <person name="Schwartz R."/>
            <person name="Segarra C."/>
            <person name="Singh R.S."/>
            <person name="Sirot L."/>
            <person name="Sirota M."/>
            <person name="Sisneros N.B."/>
            <person name="Smith C.D."/>
            <person name="Smith T.F."/>
            <person name="Spieth J."/>
            <person name="Stage D.E."/>
            <person name="Stark A."/>
            <person name="Stephan W."/>
            <person name="Strausberg R.L."/>
            <person name="Strempel S."/>
            <person name="Sturgill D."/>
            <person name="Sutton G."/>
            <person name="Sutton G.G."/>
            <person name="Tao W."/>
            <person name="Teichmann S."/>
            <person name="Tobari Y.N."/>
            <person name="Tomimura Y."/>
            <person name="Tsolas J.M."/>
            <person name="Valente V.L."/>
            <person name="Venter E."/>
            <person name="Venter J.C."/>
            <person name="Vicario S."/>
            <person name="Vieira F.G."/>
            <person name="Vilella A.J."/>
            <person name="Villasante A."/>
            <person name="Walenz B."/>
            <person name="Wang J."/>
            <person name="Wasserman M."/>
            <person name="Watts T."/>
            <person name="Wilson D."/>
            <person name="Wilson R.K."/>
            <person name="Wing R.A."/>
            <person name="Wolfner M.F."/>
            <person name="Wong A."/>
            <person name="Wong G.K."/>
            <person name="Wu C.I."/>
            <person name="Wu G."/>
            <person name="Yamamoto D."/>
            <person name="Yang H.P."/>
            <person name="Yang S.P."/>
            <person name="Yorke J.A."/>
            <person name="Yoshida K."/>
            <person name="Zdobnov E."/>
            <person name="Zhang P."/>
            <person name="Zhang Y."/>
            <person name="Zimin A.V."/>
            <person name="Baldwin J."/>
            <person name="Abdouelleil A."/>
            <person name="Abdulkadir J."/>
            <person name="Abebe A."/>
            <person name="Abera B."/>
            <person name="Abreu J."/>
            <person name="Acer S.C."/>
            <person name="Aftuck L."/>
            <person name="Alexander A."/>
            <person name="An P."/>
            <person name="Anderson E."/>
            <person name="Anderson S."/>
            <person name="Arachi H."/>
            <person name="Azer M."/>
            <person name="Bachantsang P."/>
            <person name="Barry A."/>
            <person name="Bayul T."/>
            <person name="Berlin A."/>
            <person name="Bessette D."/>
            <person name="Bloom T."/>
            <person name="Blye J."/>
            <person name="Boguslavskiy L."/>
            <person name="Bonnet C."/>
            <person name="Boukhgalter B."/>
            <person name="Bourzgui I."/>
            <person name="Brown A."/>
            <person name="Cahill P."/>
            <person name="Channer S."/>
            <person name="Cheshatsang Y."/>
            <person name="Chuda L."/>
            <person name="Citroen M."/>
            <person name="Collymore A."/>
            <person name="Cooke P."/>
            <person name="Costello M."/>
            <person name="D'Aco K."/>
            <person name="Daza R."/>
            <person name="De Haan G."/>
            <person name="DeGray S."/>
            <person name="DeMaso C."/>
            <person name="Dhargay N."/>
            <person name="Dooley K."/>
            <person name="Dooley E."/>
            <person name="Doricent M."/>
            <person name="Dorje P."/>
            <person name="Dorjee K."/>
            <person name="Dupes A."/>
            <person name="Elong R."/>
            <person name="Falk J."/>
            <person name="Farina A."/>
            <person name="Faro S."/>
            <person name="Ferguson D."/>
            <person name="Fisher S."/>
            <person name="Foley C.D."/>
            <person name="Franke A."/>
            <person name="Friedrich D."/>
            <person name="Gadbois L."/>
            <person name="Gearin G."/>
            <person name="Gearin C.R."/>
            <person name="Giannoukos G."/>
            <person name="Goode T."/>
            <person name="Graham J."/>
            <person name="Grandbois E."/>
            <person name="Grewal S."/>
            <person name="Gyaltsen K."/>
            <person name="Hafez N."/>
            <person name="Hagos B."/>
            <person name="Hall J."/>
            <person name="Henson C."/>
            <person name="Hollinger A."/>
            <person name="Honan T."/>
            <person name="Huard M.D."/>
            <person name="Hughes L."/>
            <person name="Hurhula B."/>
            <person name="Husby M.E."/>
            <person name="Kamat A."/>
            <person name="Kanga B."/>
            <person name="Kashin S."/>
            <person name="Khazanovich D."/>
            <person name="Kisner P."/>
            <person name="Lance K."/>
            <person name="Lara M."/>
            <person name="Lee W."/>
            <person name="Lennon N."/>
            <person name="Letendre F."/>
            <person name="LeVine R."/>
            <person name="Lipovsky A."/>
            <person name="Liu X."/>
            <person name="Liu J."/>
            <person name="Liu S."/>
            <person name="Lokyitsang T."/>
            <person name="Lokyitsang Y."/>
            <person name="Lubonja R."/>
            <person name="Lui A."/>
            <person name="MacDonald P."/>
            <person name="Magnisalis V."/>
            <person name="Maru K."/>
            <person name="Matthews C."/>
            <person name="McCusker W."/>
            <person name="McDonough S."/>
            <person name="Mehta T."/>
            <person name="Meldrim J."/>
            <person name="Meneus L."/>
            <person name="Mihai O."/>
            <person name="Mihalev A."/>
            <person name="Mihova T."/>
            <person name="Mittelman R."/>
            <person name="Mlenga V."/>
            <person name="Montmayeur A."/>
            <person name="Mulrain L."/>
            <person name="Navidi A."/>
            <person name="Naylor J."/>
            <person name="Negash T."/>
            <person name="Nguyen T."/>
            <person name="Nguyen N."/>
            <person name="Nicol R."/>
            <person name="Norbu C."/>
            <person name="Norbu N."/>
            <person name="Novod N."/>
            <person name="O'Neill B."/>
            <person name="Osman S."/>
            <person name="Markiewicz E."/>
            <person name="Oyono O.L."/>
            <person name="Patti C."/>
            <person name="Phunkhang P."/>
            <person name="Pierre F."/>
            <person name="Priest M."/>
            <person name="Raghuraman S."/>
            <person name="Rege F."/>
            <person name="Reyes R."/>
            <person name="Rise C."/>
            <person name="Rogov P."/>
            <person name="Ross K."/>
            <person name="Ryan E."/>
            <person name="Settipalli S."/>
            <person name="Shea T."/>
            <person name="Sherpa N."/>
            <person name="Shi L."/>
            <person name="Shih D."/>
            <person name="Sparrow T."/>
            <person name="Spaulding J."/>
            <person name="Stalker J."/>
            <person name="Stange-Thomann N."/>
            <person name="Stavropoulos S."/>
            <person name="Stone C."/>
            <person name="Strader C."/>
            <person name="Tesfaye S."/>
            <person name="Thomson T."/>
            <person name="Thoulutsang Y."/>
            <person name="Thoulutsang D."/>
            <person name="Topham K."/>
            <person name="Topping I."/>
            <person name="Tsamla T."/>
            <person name="Vassiliev H."/>
            <person name="Vo A."/>
            <person name="Wangchuk T."/>
            <person name="Wangdi T."/>
            <person name="Weiand M."/>
            <person name="Wilkinson J."/>
            <person name="Wilson A."/>
            <person name="Yadav S."/>
            <person name="Young G."/>
            <person name="Yu Q."/>
            <person name="Zembek L."/>
            <person name="Zhong D."/>
            <person name="Zimmer A."/>
            <person name="Zwirko Z."/>
            <person name="Jaffe D.B."/>
            <person name="Alvarez P."/>
            <person name="Brockman W."/>
            <person name="Butler J."/>
            <person name="Chin C."/>
            <person name="Gnerre S."/>
            <person name="Grabherr M."/>
            <person name="Kleber M."/>
            <person name="Mauceli E."/>
            <person name="MacCallum I."/>
        </authorList>
    </citation>
    <scope>NUCLEOTIDE SEQUENCE [LARGE SCALE GENOMIC DNA]</scope>
    <source>
        <strain evidence="3">MSH-3 / Tucson 14011-0111.49</strain>
    </source>
</reference>
<evidence type="ECO:0000313" key="3">
    <source>
        <dbReference type="Proteomes" id="UP000008744"/>
    </source>
</evidence>
<gene>
    <name evidence="2" type="primary">Dper\GL23748</name>
    <name evidence="2" type="ORF">Dper_GL23748</name>
</gene>
<feature type="chain" id="PRO_5002805851" evidence="1">
    <location>
        <begin position="34"/>
        <end position="121"/>
    </location>
</feature>
<feature type="signal peptide" evidence="1">
    <location>
        <begin position="1"/>
        <end position="33"/>
    </location>
</feature>
<protein>
    <submittedName>
        <fullName evidence="2">GL23748</fullName>
    </submittedName>
</protein>
<evidence type="ECO:0000313" key="2">
    <source>
        <dbReference type="EMBL" id="EDW23761.1"/>
    </source>
</evidence>
<organism evidence="3">
    <name type="scientific">Drosophila persimilis</name>
    <name type="common">Fruit fly</name>
    <dbReference type="NCBI Taxonomy" id="7234"/>
    <lineage>
        <taxon>Eukaryota</taxon>
        <taxon>Metazoa</taxon>
        <taxon>Ecdysozoa</taxon>
        <taxon>Arthropoda</taxon>
        <taxon>Hexapoda</taxon>
        <taxon>Insecta</taxon>
        <taxon>Pterygota</taxon>
        <taxon>Neoptera</taxon>
        <taxon>Endopterygota</taxon>
        <taxon>Diptera</taxon>
        <taxon>Brachycera</taxon>
        <taxon>Muscomorpha</taxon>
        <taxon>Ephydroidea</taxon>
        <taxon>Drosophilidae</taxon>
        <taxon>Drosophila</taxon>
        <taxon>Sophophora</taxon>
    </lineage>
</organism>
<dbReference type="OMA" id="IATIQVH"/>
<proteinExistence type="predicted"/>
<name>B4G5Z9_DROPE</name>
<dbReference type="EMBL" id="CH479179">
    <property type="protein sequence ID" value="EDW23761.1"/>
    <property type="molecule type" value="Genomic_DNA"/>
</dbReference>
<dbReference type="PhylomeDB" id="B4G5Z9"/>